<evidence type="ECO:0000256" key="1">
    <source>
        <dbReference type="ARBA" id="ARBA00004117"/>
    </source>
</evidence>
<accession>A0A6G7K9L3</accession>
<protein>
    <recommendedName>
        <fullName evidence="4 10">Flagellar motor switch protein FliM</fullName>
    </recommendedName>
</protein>
<dbReference type="InterPro" id="IPR001689">
    <property type="entry name" value="Flag_FliM"/>
</dbReference>
<sequence>MNPVLSQEEIDALMEGMKTGEIDVAKIEEKEQPKVKSYDFRRPVRLSKEYVSTLNMVFEEYSKIASNLLTTQLRSNVSVDLMSIEQVSFDEFLHSVPHFTMMGMFHADPQPGIQIVEMNPQICFQLVEILCGSSEDNIFKDEVTKDYFTEIELAILEDVIRQFGDAFQHAWRDIIQLEVGMDSMEHNSQMIQAISPNEPVTLVTFTIEMMGNTSFMNLCIPYVFFETLLDKLSLRNWFHSGKGTDSTDHEQLAKNIQGVRLDLEVLLGKTHINLDSFLQLEVGDIITLDKRINEPLLLSIEQEPYYLVKPGVRDDKMAVEVLEDIGGNQEE</sequence>
<evidence type="ECO:0000313" key="12">
    <source>
        <dbReference type="EMBL" id="QII81953.1"/>
    </source>
</evidence>
<keyword evidence="5" id="KW-1003">Cell membrane</keyword>
<comment type="subcellular location">
    <subcellularLocation>
        <location evidence="1">Bacterial flagellum basal body</location>
    </subcellularLocation>
    <subcellularLocation>
        <location evidence="2">Cell membrane</location>
        <topology evidence="2">Peripheral membrane protein</topology>
    </subcellularLocation>
</comment>
<dbReference type="Pfam" id="PF02154">
    <property type="entry name" value="FliM"/>
    <property type="match status" value="1"/>
</dbReference>
<feature type="domain" description="Flagellar motor switch protein FliN-like C-terminal" evidence="11">
    <location>
        <begin position="255"/>
        <end position="323"/>
    </location>
</feature>
<evidence type="ECO:0000256" key="10">
    <source>
        <dbReference type="NCBIfam" id="TIGR01397"/>
    </source>
</evidence>
<keyword evidence="9" id="KW-0975">Bacterial flagellum</keyword>
<dbReference type="Pfam" id="PF01052">
    <property type="entry name" value="FliMN_C"/>
    <property type="match status" value="1"/>
</dbReference>
<dbReference type="RefSeq" id="WP_166161893.1">
    <property type="nucleotide sequence ID" value="NZ_CP049740.1"/>
</dbReference>
<dbReference type="InterPro" id="IPR001543">
    <property type="entry name" value="FliN-like_C"/>
</dbReference>
<evidence type="ECO:0000256" key="2">
    <source>
        <dbReference type="ARBA" id="ARBA00004202"/>
    </source>
</evidence>
<keyword evidence="12" id="KW-0969">Cilium</keyword>
<reference evidence="12 13" key="1">
    <citation type="journal article" date="2017" name="Int. J. Syst. Evol. Microbiol.">
        <title>Jeotgalibaca porci sp. nov. and Jeotgalibaca arthritidis sp. nov., isolated from pigs, and emended description of the genus Jeotgalibaca.</title>
        <authorList>
            <person name="Zamora L."/>
            <person name="Perez-Sancho M."/>
            <person name="Dominguez L."/>
            <person name="Fernandez-Garayzabal J.F."/>
            <person name="Vela A.I."/>
        </authorList>
    </citation>
    <scope>NUCLEOTIDE SEQUENCE [LARGE SCALE GENOMIC DNA]</scope>
    <source>
        <strain evidence="12 13">CECT 9157</strain>
    </source>
</reference>
<dbReference type="InterPro" id="IPR028976">
    <property type="entry name" value="CheC-like_sf"/>
</dbReference>
<dbReference type="PANTHER" id="PTHR30034:SF6">
    <property type="entry name" value="YOP PROTEINS TRANSLOCATION PROTEIN Q"/>
    <property type="match status" value="1"/>
</dbReference>
<dbReference type="Gene3D" id="2.30.330.10">
    <property type="entry name" value="SpoA-like"/>
    <property type="match status" value="1"/>
</dbReference>
<dbReference type="GO" id="GO:0005886">
    <property type="term" value="C:plasma membrane"/>
    <property type="evidence" value="ECO:0007669"/>
    <property type="project" value="UniProtKB-SubCell"/>
</dbReference>
<name>A0A6G7K9L3_9LACT</name>
<evidence type="ECO:0000256" key="6">
    <source>
        <dbReference type="ARBA" id="ARBA00022500"/>
    </source>
</evidence>
<keyword evidence="13" id="KW-1185">Reference proteome</keyword>
<evidence type="ECO:0000256" key="4">
    <source>
        <dbReference type="ARBA" id="ARBA00021898"/>
    </source>
</evidence>
<proteinExistence type="inferred from homology"/>
<keyword evidence="12" id="KW-0282">Flagellum</keyword>
<evidence type="ECO:0000313" key="13">
    <source>
        <dbReference type="Proteomes" id="UP000501451"/>
    </source>
</evidence>
<organism evidence="12 13">
    <name type="scientific">Jeotgalibaca arthritidis</name>
    <dbReference type="NCBI Taxonomy" id="1868794"/>
    <lineage>
        <taxon>Bacteria</taxon>
        <taxon>Bacillati</taxon>
        <taxon>Bacillota</taxon>
        <taxon>Bacilli</taxon>
        <taxon>Lactobacillales</taxon>
        <taxon>Carnobacteriaceae</taxon>
        <taxon>Jeotgalibaca</taxon>
    </lineage>
</organism>
<evidence type="ECO:0000256" key="8">
    <source>
        <dbReference type="ARBA" id="ARBA00023136"/>
    </source>
</evidence>
<dbReference type="GO" id="GO:0071978">
    <property type="term" value="P:bacterial-type flagellum-dependent swarming motility"/>
    <property type="evidence" value="ECO:0007669"/>
    <property type="project" value="TreeGrafter"/>
</dbReference>
<dbReference type="PRINTS" id="PR00955">
    <property type="entry name" value="FLGMOTORFLIM"/>
</dbReference>
<evidence type="ECO:0000259" key="11">
    <source>
        <dbReference type="Pfam" id="PF01052"/>
    </source>
</evidence>
<gene>
    <name evidence="12" type="primary">fliM</name>
    <name evidence="12" type="ORF">G7057_05475</name>
</gene>
<dbReference type="InterPro" id="IPR036429">
    <property type="entry name" value="SpoA-like_sf"/>
</dbReference>
<dbReference type="KEGG" id="jar:G7057_05475"/>
<keyword evidence="6" id="KW-0145">Chemotaxis</keyword>
<dbReference type="GO" id="GO:0050918">
    <property type="term" value="P:positive chemotaxis"/>
    <property type="evidence" value="ECO:0007669"/>
    <property type="project" value="TreeGrafter"/>
</dbReference>
<dbReference type="Gene3D" id="3.40.1550.10">
    <property type="entry name" value="CheC-like"/>
    <property type="match status" value="1"/>
</dbReference>
<dbReference type="SUPFAM" id="SSF101801">
    <property type="entry name" value="Surface presentation of antigens (SPOA)"/>
    <property type="match status" value="1"/>
</dbReference>
<dbReference type="PIRSF" id="PIRSF002888">
    <property type="entry name" value="FliM"/>
    <property type="match status" value="1"/>
</dbReference>
<dbReference type="GO" id="GO:0003774">
    <property type="term" value="F:cytoskeletal motor activity"/>
    <property type="evidence" value="ECO:0007669"/>
    <property type="project" value="InterPro"/>
</dbReference>
<keyword evidence="7" id="KW-0283">Flagellar rotation</keyword>
<dbReference type="NCBIfam" id="TIGR01397">
    <property type="entry name" value="fliM_switch"/>
    <property type="match status" value="1"/>
</dbReference>
<dbReference type="Proteomes" id="UP000501451">
    <property type="component" value="Chromosome"/>
</dbReference>
<dbReference type="AlphaFoldDB" id="A0A6G7K9L3"/>
<dbReference type="CDD" id="cd17908">
    <property type="entry name" value="FliM"/>
    <property type="match status" value="1"/>
</dbReference>
<evidence type="ECO:0000256" key="3">
    <source>
        <dbReference type="ARBA" id="ARBA00011049"/>
    </source>
</evidence>
<evidence type="ECO:0000256" key="9">
    <source>
        <dbReference type="ARBA" id="ARBA00023143"/>
    </source>
</evidence>
<dbReference type="GO" id="GO:0009425">
    <property type="term" value="C:bacterial-type flagellum basal body"/>
    <property type="evidence" value="ECO:0007669"/>
    <property type="project" value="UniProtKB-SubCell"/>
</dbReference>
<keyword evidence="8" id="KW-0472">Membrane</keyword>
<comment type="similarity">
    <text evidence="3">Belongs to the FliM family.</text>
</comment>
<dbReference type="PANTHER" id="PTHR30034">
    <property type="entry name" value="FLAGELLAR MOTOR SWITCH PROTEIN FLIM"/>
    <property type="match status" value="1"/>
</dbReference>
<dbReference type="SUPFAM" id="SSF103039">
    <property type="entry name" value="CheC-like"/>
    <property type="match status" value="1"/>
</dbReference>
<evidence type="ECO:0000256" key="5">
    <source>
        <dbReference type="ARBA" id="ARBA00022475"/>
    </source>
</evidence>
<evidence type="ECO:0000256" key="7">
    <source>
        <dbReference type="ARBA" id="ARBA00022779"/>
    </source>
</evidence>
<keyword evidence="12" id="KW-0966">Cell projection</keyword>
<dbReference type="EMBL" id="CP049740">
    <property type="protein sequence ID" value="QII81953.1"/>
    <property type="molecule type" value="Genomic_DNA"/>
</dbReference>